<dbReference type="AlphaFoldDB" id="A0A9P8RLK0"/>
<proteinExistence type="inferred from homology"/>
<keyword evidence="3" id="KW-0539">Nucleus</keyword>
<reference evidence="5" key="1">
    <citation type="submission" date="2021-03" db="EMBL/GenBank/DDBJ databases">
        <title>Comparative genomics and phylogenomic investigation of the class Geoglossomycetes provide insights into ecological specialization and systematics.</title>
        <authorList>
            <person name="Melie T."/>
            <person name="Pirro S."/>
            <person name="Miller A.N."/>
            <person name="Quandt A."/>
        </authorList>
    </citation>
    <scope>NUCLEOTIDE SEQUENCE</scope>
    <source>
        <strain evidence="5">CAQ_001_2017</strain>
    </source>
</reference>
<dbReference type="PANTHER" id="PTHR13486">
    <property type="entry name" value="TELOMERE LENGTH AND SILENCING PROTEIN 1 TLS1 FAMILY MEMBER"/>
    <property type="match status" value="1"/>
</dbReference>
<evidence type="ECO:0000256" key="4">
    <source>
        <dbReference type="SAM" id="MobiDB-lite"/>
    </source>
</evidence>
<dbReference type="Pfam" id="PF07052">
    <property type="entry name" value="Hep_59"/>
    <property type="match status" value="1"/>
</dbReference>
<dbReference type="PANTHER" id="PTHR13486:SF2">
    <property type="entry name" value="SPLICING FACTOR C9ORF78"/>
    <property type="match status" value="1"/>
</dbReference>
<comment type="similarity">
    <text evidence="2">Belongs to the TLS1 family.</text>
</comment>
<dbReference type="Proteomes" id="UP000750711">
    <property type="component" value="Unassembled WGS sequence"/>
</dbReference>
<sequence>MAYIDSEMARRREGNSITPQPEAGDGASSVVGGQINRITAAPLQRQPAALGKLHEIDLGPDSKRTNIERTVKMLENGEKEEEEAPAKGKVRLGKDGKPWRGRKRRTSEDIQRDKLVEEVLRESRLEIYDEVEPPTKPDDEQAADDRIAEQFRREFMDAISSRRRRAAPSGAKGSRKRDDRPKGPKLGGSRSARAAMREQQEKAAGRK</sequence>
<evidence type="ECO:0000256" key="3">
    <source>
        <dbReference type="ARBA" id="ARBA00023242"/>
    </source>
</evidence>
<dbReference type="GO" id="GO:0005681">
    <property type="term" value="C:spliceosomal complex"/>
    <property type="evidence" value="ECO:0007669"/>
    <property type="project" value="TreeGrafter"/>
</dbReference>
<feature type="region of interest" description="Disordered" evidence="4">
    <location>
        <begin position="1"/>
        <end position="31"/>
    </location>
</feature>
<gene>
    <name evidence="5" type="ORF">GP486_005808</name>
</gene>
<feature type="region of interest" description="Disordered" evidence="4">
    <location>
        <begin position="72"/>
        <end position="207"/>
    </location>
</feature>
<evidence type="ECO:0000313" key="5">
    <source>
        <dbReference type="EMBL" id="KAH0556265.1"/>
    </source>
</evidence>
<dbReference type="EMBL" id="JAGHQM010001160">
    <property type="protein sequence ID" value="KAH0556265.1"/>
    <property type="molecule type" value="Genomic_DNA"/>
</dbReference>
<feature type="compositionally biased region" description="Basic and acidic residues" evidence="4">
    <location>
        <begin position="106"/>
        <end position="156"/>
    </location>
</feature>
<comment type="caution">
    <text evidence="5">The sequence shown here is derived from an EMBL/GenBank/DDBJ whole genome shotgun (WGS) entry which is preliminary data.</text>
</comment>
<name>A0A9P8RLK0_9PEZI</name>
<evidence type="ECO:0000313" key="6">
    <source>
        <dbReference type="Proteomes" id="UP000750711"/>
    </source>
</evidence>
<feature type="compositionally biased region" description="Basic and acidic residues" evidence="4">
    <location>
        <begin position="195"/>
        <end position="207"/>
    </location>
</feature>
<keyword evidence="6" id="KW-1185">Reference proteome</keyword>
<accession>A0A9P8RLK0</accession>
<comment type="subcellular location">
    <subcellularLocation>
        <location evidence="1">Nucleus</location>
    </subcellularLocation>
</comment>
<organism evidence="5 6">
    <name type="scientific">Trichoglossum hirsutum</name>
    <dbReference type="NCBI Taxonomy" id="265104"/>
    <lineage>
        <taxon>Eukaryota</taxon>
        <taxon>Fungi</taxon>
        <taxon>Dikarya</taxon>
        <taxon>Ascomycota</taxon>
        <taxon>Pezizomycotina</taxon>
        <taxon>Geoglossomycetes</taxon>
        <taxon>Geoglossales</taxon>
        <taxon>Geoglossaceae</taxon>
        <taxon>Trichoglossum</taxon>
    </lineage>
</organism>
<evidence type="ECO:0000256" key="1">
    <source>
        <dbReference type="ARBA" id="ARBA00004123"/>
    </source>
</evidence>
<protein>
    <submittedName>
        <fullName evidence="5">Uncharacterized protein</fullName>
    </submittedName>
</protein>
<dbReference type="GO" id="GO:0000398">
    <property type="term" value="P:mRNA splicing, via spliceosome"/>
    <property type="evidence" value="ECO:0007669"/>
    <property type="project" value="TreeGrafter"/>
</dbReference>
<evidence type="ECO:0000256" key="2">
    <source>
        <dbReference type="ARBA" id="ARBA00007643"/>
    </source>
</evidence>
<dbReference type="InterPro" id="IPR010756">
    <property type="entry name" value="Tls1-like"/>
</dbReference>